<keyword evidence="6 14" id="KW-0479">Metal-binding</keyword>
<dbReference type="CDD" id="cd00693">
    <property type="entry name" value="secretory_peroxidase"/>
    <property type="match status" value="1"/>
</dbReference>
<reference evidence="19 20" key="1">
    <citation type="submission" date="2024-09" db="EMBL/GenBank/DDBJ databases">
        <title>Chromosome-scale assembly of Riccia sorocarpa.</title>
        <authorList>
            <person name="Paukszto L."/>
        </authorList>
    </citation>
    <scope>NUCLEOTIDE SEQUENCE [LARGE SCALE GENOMIC DNA]</scope>
    <source>
        <strain evidence="19">LP-2024</strain>
        <tissue evidence="19">Aerial parts of the thallus</tissue>
    </source>
</reference>
<sequence>MVTSRIVFLGVALVLVASASAQLSENFYAKTCPGGVQAVAKVVTAAVSADRRNAAGLLRLHFHDCFVRGCDASVLLASTPGSKAEKDAGPNLSLQGFGIIDQAKAALEKTCPGVFSCADILSLAARDAISFIGGPKWKVPLGRRDGSVSLASEALSNLPGDTFTFKQLVSNFAKKGLNEADMVVLSGAHTIGLTHCFKVTPRLYPSADKSLNSTFVAAQRKLCPNSGSAANKFIHIDNTNGGQTFDVKYFKNVLTHQAVFKSDSALISTSSGRSKVVTLANSQSTFFSAFGAAMEKMGRVGVLTGRQGKIRTQCSRR</sequence>
<keyword evidence="8 17" id="KW-0560">Oxidoreductase</keyword>
<evidence type="ECO:0000313" key="20">
    <source>
        <dbReference type="Proteomes" id="UP001633002"/>
    </source>
</evidence>
<dbReference type="AlphaFoldDB" id="A0ABD3GI66"/>
<evidence type="ECO:0000256" key="9">
    <source>
        <dbReference type="ARBA" id="ARBA00023004"/>
    </source>
</evidence>
<dbReference type="EMBL" id="JBJQOH010000007">
    <property type="protein sequence ID" value="KAL3678902.1"/>
    <property type="molecule type" value="Genomic_DNA"/>
</dbReference>
<feature type="disulfide bond" evidence="16">
    <location>
        <begin position="196"/>
        <end position="223"/>
    </location>
</feature>
<feature type="active site" description="Proton acceptor" evidence="12">
    <location>
        <position position="63"/>
    </location>
</feature>
<organism evidence="19 20">
    <name type="scientific">Riccia sorocarpa</name>
    <dbReference type="NCBI Taxonomy" id="122646"/>
    <lineage>
        <taxon>Eukaryota</taxon>
        <taxon>Viridiplantae</taxon>
        <taxon>Streptophyta</taxon>
        <taxon>Embryophyta</taxon>
        <taxon>Marchantiophyta</taxon>
        <taxon>Marchantiopsida</taxon>
        <taxon>Marchantiidae</taxon>
        <taxon>Marchantiales</taxon>
        <taxon>Ricciaceae</taxon>
        <taxon>Riccia</taxon>
    </lineage>
</organism>
<dbReference type="InterPro" id="IPR002016">
    <property type="entry name" value="Haem_peroxidase"/>
</dbReference>
<feature type="binding site" evidence="14">
    <location>
        <position position="67"/>
    </location>
    <ligand>
        <name>Ca(2+)</name>
        <dbReference type="ChEBI" id="CHEBI:29108"/>
        <label>1</label>
    </ligand>
</feature>
<feature type="domain" description="Plant heme peroxidase family profile" evidence="18">
    <location>
        <begin position="22"/>
        <end position="317"/>
    </location>
</feature>
<comment type="cofactor">
    <cofactor evidence="14 17">
        <name>heme b</name>
        <dbReference type="ChEBI" id="CHEBI:60344"/>
    </cofactor>
    <text evidence="14 17">Binds 1 heme b (iron(II)-protoporphyrin IX) group per subunit.</text>
</comment>
<evidence type="ECO:0000256" key="2">
    <source>
        <dbReference type="ARBA" id="ARBA00006873"/>
    </source>
</evidence>
<feature type="binding site" evidence="14">
    <location>
        <position position="71"/>
    </location>
    <ligand>
        <name>Ca(2+)</name>
        <dbReference type="ChEBI" id="CHEBI:29108"/>
        <label>1</label>
    </ligand>
</feature>
<keyword evidence="17" id="KW-0732">Signal</keyword>
<name>A0ABD3GI66_9MARC</name>
<gene>
    <name evidence="19" type="ORF">R1sor_021858</name>
</gene>
<proteinExistence type="inferred from homology"/>
<dbReference type="GO" id="GO:0140825">
    <property type="term" value="F:lactoperoxidase activity"/>
    <property type="evidence" value="ECO:0007669"/>
    <property type="project" value="UniProtKB-EC"/>
</dbReference>
<evidence type="ECO:0000256" key="8">
    <source>
        <dbReference type="ARBA" id="ARBA00023002"/>
    </source>
</evidence>
<evidence type="ECO:0000256" key="11">
    <source>
        <dbReference type="ARBA" id="ARBA00023180"/>
    </source>
</evidence>
<keyword evidence="17" id="KW-0376">Hydrogen peroxide</keyword>
<protein>
    <recommendedName>
        <fullName evidence="3 17">Peroxidase</fullName>
        <ecNumber evidence="3 17">1.11.1.7</ecNumber>
    </recommendedName>
</protein>
<evidence type="ECO:0000256" key="4">
    <source>
        <dbReference type="ARBA" id="ARBA00022559"/>
    </source>
</evidence>
<dbReference type="GO" id="GO:0006979">
    <property type="term" value="P:response to oxidative stress"/>
    <property type="evidence" value="ECO:0007669"/>
    <property type="project" value="UniProtKB-UniRule"/>
</dbReference>
<feature type="binding site" evidence="14">
    <location>
        <position position="190"/>
    </location>
    <ligand>
        <name>Ca(2+)</name>
        <dbReference type="ChEBI" id="CHEBI:29108"/>
        <label>2</label>
    </ligand>
</feature>
<comment type="subcellular location">
    <subcellularLocation>
        <location evidence="17">Secreted</location>
    </subcellularLocation>
</comment>
<feature type="binding site" evidence="14">
    <location>
        <position position="73"/>
    </location>
    <ligand>
        <name>Ca(2+)</name>
        <dbReference type="ChEBI" id="CHEBI:29108"/>
        <label>1</label>
    </ligand>
</feature>
<keyword evidence="4 17" id="KW-0575">Peroxidase</keyword>
<keyword evidence="9 14" id="KW-0408">Iron</keyword>
<dbReference type="Pfam" id="PF00141">
    <property type="entry name" value="peroxidase"/>
    <property type="match status" value="1"/>
</dbReference>
<feature type="binding site" evidence="14">
    <location>
        <position position="246"/>
    </location>
    <ligand>
        <name>Ca(2+)</name>
        <dbReference type="ChEBI" id="CHEBI:29108"/>
        <label>2</label>
    </ligand>
</feature>
<dbReference type="InterPro" id="IPR010255">
    <property type="entry name" value="Haem_peroxidase_sf"/>
</dbReference>
<keyword evidence="17" id="KW-0964">Secreted</keyword>
<dbReference type="FunFam" id="1.10.420.10:FF:000006">
    <property type="entry name" value="Peroxidase"/>
    <property type="match status" value="1"/>
</dbReference>
<evidence type="ECO:0000256" key="7">
    <source>
        <dbReference type="ARBA" id="ARBA00022837"/>
    </source>
</evidence>
<dbReference type="GO" id="GO:0020037">
    <property type="term" value="F:heme binding"/>
    <property type="evidence" value="ECO:0007669"/>
    <property type="project" value="UniProtKB-UniRule"/>
</dbReference>
<dbReference type="PRINTS" id="PR00461">
    <property type="entry name" value="PLPEROXIDASE"/>
</dbReference>
<comment type="similarity">
    <text evidence="2">Belongs to the peroxidase family. Ascorbate peroxidase subfamily.</text>
</comment>
<dbReference type="GO" id="GO:0042744">
    <property type="term" value="P:hydrogen peroxide catabolic process"/>
    <property type="evidence" value="ECO:0007669"/>
    <property type="project" value="UniProtKB-KW"/>
</dbReference>
<dbReference type="InterPro" id="IPR033905">
    <property type="entry name" value="Secretory_peroxidase"/>
</dbReference>
<dbReference type="PROSITE" id="PS50873">
    <property type="entry name" value="PEROXIDASE_4"/>
    <property type="match status" value="1"/>
</dbReference>
<dbReference type="PANTHER" id="PTHR31517">
    <property type="match status" value="1"/>
</dbReference>
<feature type="site" description="Transition state stabilizer" evidence="15">
    <location>
        <position position="59"/>
    </location>
</feature>
<evidence type="ECO:0000256" key="10">
    <source>
        <dbReference type="ARBA" id="ARBA00023157"/>
    </source>
</evidence>
<dbReference type="InterPro" id="IPR019794">
    <property type="entry name" value="Peroxidases_AS"/>
</dbReference>
<evidence type="ECO:0000256" key="16">
    <source>
        <dbReference type="PIRSR" id="PIRSR600823-5"/>
    </source>
</evidence>
<dbReference type="Proteomes" id="UP001633002">
    <property type="component" value="Unassembled WGS sequence"/>
</dbReference>
<feature type="binding site" evidence="14">
    <location>
        <position position="64"/>
    </location>
    <ligand>
        <name>Ca(2+)</name>
        <dbReference type="ChEBI" id="CHEBI:29108"/>
        <label>1</label>
    </ligand>
</feature>
<evidence type="ECO:0000256" key="5">
    <source>
        <dbReference type="ARBA" id="ARBA00022617"/>
    </source>
</evidence>
<feature type="binding site" evidence="13">
    <location>
        <position position="159"/>
    </location>
    <ligand>
        <name>substrate</name>
    </ligand>
</feature>
<keyword evidence="10 16" id="KW-1015">Disulfide bond</keyword>
<keyword evidence="11" id="KW-0325">Glycoprotein</keyword>
<feature type="binding site" evidence="14">
    <location>
        <position position="85"/>
    </location>
    <ligand>
        <name>Ca(2+)</name>
        <dbReference type="ChEBI" id="CHEBI:29108"/>
        <label>1</label>
    </ligand>
</feature>
<evidence type="ECO:0000256" key="6">
    <source>
        <dbReference type="ARBA" id="ARBA00022723"/>
    </source>
</evidence>
<comment type="caution">
    <text evidence="19">The sequence shown here is derived from an EMBL/GenBank/DDBJ whole genome shotgun (WGS) entry which is preliminary data.</text>
</comment>
<evidence type="ECO:0000256" key="17">
    <source>
        <dbReference type="RuleBase" id="RU362060"/>
    </source>
</evidence>
<dbReference type="SUPFAM" id="SSF48113">
    <property type="entry name" value="Heme-dependent peroxidases"/>
    <property type="match status" value="1"/>
</dbReference>
<dbReference type="InterPro" id="IPR019793">
    <property type="entry name" value="Peroxidases_heam-ligand_BS"/>
</dbReference>
<dbReference type="Gene3D" id="1.10.420.10">
    <property type="entry name" value="Peroxidase, domain 2"/>
    <property type="match status" value="1"/>
</dbReference>
<dbReference type="FunFam" id="1.10.520.10:FF:000001">
    <property type="entry name" value="Peroxidase"/>
    <property type="match status" value="1"/>
</dbReference>
<evidence type="ECO:0000256" key="1">
    <source>
        <dbReference type="ARBA" id="ARBA00000189"/>
    </source>
</evidence>
<comment type="function">
    <text evidence="17">Removal of H(2)O(2), oxidation of toxic reductants, biosynthesis and degradation of lignin, suberization, auxin catabolism, response to environmental stresses such as wounding, pathogen attack and oxidative stress.</text>
</comment>
<comment type="catalytic activity">
    <reaction evidence="1 17">
        <text>2 a phenolic donor + H2O2 = 2 a phenolic radical donor + 2 H2O</text>
        <dbReference type="Rhea" id="RHEA:56136"/>
        <dbReference type="ChEBI" id="CHEBI:15377"/>
        <dbReference type="ChEBI" id="CHEBI:16240"/>
        <dbReference type="ChEBI" id="CHEBI:139520"/>
        <dbReference type="ChEBI" id="CHEBI:139521"/>
        <dbReference type="EC" id="1.11.1.7"/>
    </reaction>
</comment>
<dbReference type="PRINTS" id="PR00458">
    <property type="entry name" value="PEROXIDASE"/>
</dbReference>
<dbReference type="PROSITE" id="PS00435">
    <property type="entry name" value="PEROXIDASE_1"/>
    <property type="match status" value="1"/>
</dbReference>
<keyword evidence="5 17" id="KW-0349">Heme</keyword>
<keyword evidence="7 14" id="KW-0106">Calcium</keyword>
<comment type="similarity">
    <text evidence="17">Belongs to the peroxidase family. Classical plant (class III) peroxidase subfamily.</text>
</comment>
<keyword evidence="20" id="KW-1185">Reference proteome</keyword>
<feature type="disulfide bond" evidence="16">
    <location>
        <begin position="117"/>
        <end position="314"/>
    </location>
</feature>
<dbReference type="EC" id="1.11.1.7" evidence="3 17"/>
<evidence type="ECO:0000256" key="13">
    <source>
        <dbReference type="PIRSR" id="PIRSR600823-2"/>
    </source>
</evidence>
<feature type="chain" id="PRO_5044529031" description="Peroxidase" evidence="17">
    <location>
        <begin position="22"/>
        <end position="317"/>
    </location>
</feature>
<dbReference type="GO" id="GO:0046872">
    <property type="term" value="F:metal ion binding"/>
    <property type="evidence" value="ECO:0007669"/>
    <property type="project" value="UniProtKB-UniRule"/>
</dbReference>
<evidence type="ECO:0000256" key="15">
    <source>
        <dbReference type="PIRSR" id="PIRSR600823-4"/>
    </source>
</evidence>
<dbReference type="InterPro" id="IPR000823">
    <property type="entry name" value="Peroxidase_pln"/>
</dbReference>
<feature type="disulfide bond" evidence="16">
    <location>
        <begin position="32"/>
        <end position="111"/>
    </location>
</feature>
<evidence type="ECO:0000256" key="3">
    <source>
        <dbReference type="ARBA" id="ARBA00012313"/>
    </source>
</evidence>
<feature type="binding site" evidence="14">
    <location>
        <position position="237"/>
    </location>
    <ligand>
        <name>Ca(2+)</name>
        <dbReference type="ChEBI" id="CHEBI:29108"/>
        <label>2</label>
    </ligand>
</feature>
<feature type="binding site" evidence="14">
    <location>
        <position position="69"/>
    </location>
    <ligand>
        <name>Ca(2+)</name>
        <dbReference type="ChEBI" id="CHEBI:29108"/>
        <label>1</label>
    </ligand>
</feature>
<evidence type="ECO:0000259" key="18">
    <source>
        <dbReference type="PROSITE" id="PS50873"/>
    </source>
</evidence>
<feature type="disulfide bond" evidence="16">
    <location>
        <begin position="65"/>
        <end position="70"/>
    </location>
</feature>
<comment type="cofactor">
    <cofactor evidence="14 17">
        <name>Ca(2+)</name>
        <dbReference type="ChEBI" id="CHEBI:29108"/>
    </cofactor>
    <text evidence="14 17">Binds 2 calcium ions per subunit.</text>
</comment>
<accession>A0ABD3GI66</accession>
<feature type="binding site" description="axial binding residue" evidence="14">
    <location>
        <position position="189"/>
    </location>
    <ligand>
        <name>heme b</name>
        <dbReference type="ChEBI" id="CHEBI:60344"/>
    </ligand>
    <ligandPart>
        <name>Fe</name>
        <dbReference type="ChEBI" id="CHEBI:18248"/>
    </ligandPart>
</feature>
<evidence type="ECO:0000313" key="19">
    <source>
        <dbReference type="EMBL" id="KAL3678902.1"/>
    </source>
</evidence>
<dbReference type="PROSITE" id="PS00436">
    <property type="entry name" value="PEROXIDASE_2"/>
    <property type="match status" value="1"/>
</dbReference>
<evidence type="ECO:0000256" key="12">
    <source>
        <dbReference type="PIRSR" id="PIRSR600823-1"/>
    </source>
</evidence>
<dbReference type="Gene3D" id="1.10.520.10">
    <property type="match status" value="1"/>
</dbReference>
<evidence type="ECO:0000256" key="14">
    <source>
        <dbReference type="PIRSR" id="PIRSR600823-3"/>
    </source>
</evidence>
<dbReference type="GO" id="GO:0005576">
    <property type="term" value="C:extracellular region"/>
    <property type="evidence" value="ECO:0007669"/>
    <property type="project" value="UniProtKB-SubCell"/>
</dbReference>
<feature type="signal peptide" evidence="17">
    <location>
        <begin position="1"/>
        <end position="21"/>
    </location>
</feature>
<dbReference type="PANTHER" id="PTHR31517:SF84">
    <property type="entry name" value="PEROXIDASE"/>
    <property type="match status" value="1"/>
</dbReference>